<accession>A0ABU0J212</accession>
<reference evidence="2 3" key="1">
    <citation type="submission" date="2023-07" db="EMBL/GenBank/DDBJ databases">
        <title>Genomic Encyclopedia of Type Strains, Phase IV (KMG-IV): sequencing the most valuable type-strain genomes for metagenomic binning, comparative biology and taxonomic classification.</title>
        <authorList>
            <person name="Goeker M."/>
        </authorList>
    </citation>
    <scope>NUCLEOTIDE SEQUENCE [LARGE SCALE GENOMIC DNA]</scope>
    <source>
        <strain evidence="2 3">DSM 19619</strain>
    </source>
</reference>
<dbReference type="EMBL" id="JAUSVX010000002">
    <property type="protein sequence ID" value="MDQ0468295.1"/>
    <property type="molecule type" value="Genomic_DNA"/>
</dbReference>
<keyword evidence="1" id="KW-0732">Signal</keyword>
<name>A0ABU0J212_9HYPH</name>
<dbReference type="PROSITE" id="PS51257">
    <property type="entry name" value="PROKAR_LIPOPROTEIN"/>
    <property type="match status" value="1"/>
</dbReference>
<evidence type="ECO:0000313" key="2">
    <source>
        <dbReference type="EMBL" id="MDQ0468295.1"/>
    </source>
</evidence>
<feature type="chain" id="PRO_5047139319" description="Lipoprotein" evidence="1">
    <location>
        <begin position="18"/>
        <end position="103"/>
    </location>
</feature>
<evidence type="ECO:0000313" key="3">
    <source>
        <dbReference type="Proteomes" id="UP001242480"/>
    </source>
</evidence>
<gene>
    <name evidence="2" type="ORF">QO011_001295</name>
</gene>
<feature type="signal peptide" evidence="1">
    <location>
        <begin position="1"/>
        <end position="17"/>
    </location>
</feature>
<evidence type="ECO:0008006" key="4">
    <source>
        <dbReference type="Google" id="ProtNLM"/>
    </source>
</evidence>
<keyword evidence="3" id="KW-1185">Reference proteome</keyword>
<dbReference type="RefSeq" id="WP_307269326.1">
    <property type="nucleotide sequence ID" value="NZ_JAUSVX010000002.1"/>
</dbReference>
<dbReference type="Proteomes" id="UP001242480">
    <property type="component" value="Unassembled WGS sequence"/>
</dbReference>
<evidence type="ECO:0000256" key="1">
    <source>
        <dbReference type="SAM" id="SignalP"/>
    </source>
</evidence>
<organism evidence="2 3">
    <name type="scientific">Labrys wisconsinensis</name>
    <dbReference type="NCBI Taxonomy" id="425677"/>
    <lineage>
        <taxon>Bacteria</taxon>
        <taxon>Pseudomonadati</taxon>
        <taxon>Pseudomonadota</taxon>
        <taxon>Alphaproteobacteria</taxon>
        <taxon>Hyphomicrobiales</taxon>
        <taxon>Xanthobacteraceae</taxon>
        <taxon>Labrys</taxon>
    </lineage>
</organism>
<protein>
    <recommendedName>
        <fullName evidence="4">Lipoprotein</fullName>
    </recommendedName>
</protein>
<proteinExistence type="predicted"/>
<comment type="caution">
    <text evidence="2">The sequence shown here is derived from an EMBL/GenBank/DDBJ whole genome shotgun (WGS) entry which is preliminary data.</text>
</comment>
<sequence>MRSWRVAGAVLAPLVLAACQSGAVKSSAAPLGRNVIACRNAETIAVLHAGGPRFQRIADNEMASGNCRVFQAAHAVRDRQLERGLLGFVDPGTGYRYWAYPPG</sequence>